<accession>A0ABM5FXV1</accession>
<dbReference type="SMART" id="SM00028">
    <property type="entry name" value="TPR"/>
    <property type="match status" value="4"/>
</dbReference>
<dbReference type="Pfam" id="PF13639">
    <property type="entry name" value="zf-RING_2"/>
    <property type="match status" value="1"/>
</dbReference>
<keyword evidence="5" id="KW-0963">Cytoplasm</keyword>
<dbReference type="Pfam" id="PF19179">
    <property type="entry name" value="TTC3_DZIP3_dom"/>
    <property type="match status" value="1"/>
</dbReference>
<feature type="compositionally biased region" description="Basic and acidic residues" evidence="12">
    <location>
        <begin position="356"/>
        <end position="368"/>
    </location>
</feature>
<evidence type="ECO:0000259" key="13">
    <source>
        <dbReference type="PROSITE" id="PS50089"/>
    </source>
</evidence>
<dbReference type="Pfam" id="PF24812">
    <property type="entry name" value="WHD_TTC3"/>
    <property type="match status" value="1"/>
</dbReference>
<feature type="domain" description="RING-type" evidence="13">
    <location>
        <begin position="1835"/>
        <end position="1875"/>
    </location>
</feature>
<feature type="compositionally biased region" description="Basic and acidic residues" evidence="12">
    <location>
        <begin position="405"/>
        <end position="418"/>
    </location>
</feature>
<dbReference type="InterPro" id="IPR019734">
    <property type="entry name" value="TPR_rpt"/>
</dbReference>
<keyword evidence="14" id="KW-1185">Reference proteome</keyword>
<dbReference type="InterPro" id="IPR013083">
    <property type="entry name" value="Znf_RING/FYVE/PHD"/>
</dbReference>
<evidence type="ECO:0000256" key="7">
    <source>
        <dbReference type="ARBA" id="ARBA00022723"/>
    </source>
</evidence>
<keyword evidence="7" id="KW-0479">Metal-binding</keyword>
<dbReference type="GeneID" id="110076810"/>
<feature type="coiled-coil region" evidence="11">
    <location>
        <begin position="1333"/>
        <end position="1438"/>
    </location>
</feature>
<dbReference type="Gene3D" id="3.30.40.10">
    <property type="entry name" value="Zinc/RING finger domain, C3HC4 (zinc finger)"/>
    <property type="match status" value="1"/>
</dbReference>
<feature type="compositionally biased region" description="Polar residues" evidence="12">
    <location>
        <begin position="1092"/>
        <end position="1101"/>
    </location>
</feature>
<dbReference type="InterPro" id="IPR056872">
    <property type="entry name" value="TTC3/DZIP3-like_helical"/>
</dbReference>
<dbReference type="Gene3D" id="1.25.40.10">
    <property type="entry name" value="Tetratricopeptide repeat domain"/>
    <property type="match status" value="1"/>
</dbReference>
<dbReference type="Gene3D" id="1.10.533.10">
    <property type="entry name" value="Death Domain, Fas"/>
    <property type="match status" value="1"/>
</dbReference>
<dbReference type="Pfam" id="PF25575">
    <property type="entry name" value="TPR_BSK1_C"/>
    <property type="match status" value="1"/>
</dbReference>
<dbReference type="RefSeq" id="XP_072850226.1">
    <property type="nucleotide sequence ID" value="XM_072994125.1"/>
</dbReference>
<evidence type="ECO:0000256" key="11">
    <source>
        <dbReference type="SAM" id="Coils"/>
    </source>
</evidence>
<dbReference type="Proteomes" id="UP001652642">
    <property type="component" value="Chromosome 3"/>
</dbReference>
<feature type="region of interest" description="Disordered" evidence="12">
    <location>
        <begin position="329"/>
        <end position="418"/>
    </location>
</feature>
<dbReference type="PANTHER" id="PTHR17550">
    <property type="entry name" value="E3 UBIQUITIN-PROTEIN LIGASE TTC3"/>
    <property type="match status" value="1"/>
</dbReference>
<dbReference type="EC" id="2.3.2.27" evidence="4"/>
<keyword evidence="11" id="KW-0175">Coiled coil</keyword>
<evidence type="ECO:0000256" key="3">
    <source>
        <dbReference type="ARBA" id="ARBA00004906"/>
    </source>
</evidence>
<evidence type="ECO:0000256" key="9">
    <source>
        <dbReference type="ARBA" id="ARBA00022833"/>
    </source>
</evidence>
<evidence type="ECO:0000256" key="6">
    <source>
        <dbReference type="ARBA" id="ARBA00022679"/>
    </source>
</evidence>
<dbReference type="CDD" id="cd16481">
    <property type="entry name" value="RING-H2_TTC3"/>
    <property type="match status" value="1"/>
</dbReference>
<feature type="compositionally biased region" description="Basic and acidic residues" evidence="12">
    <location>
        <begin position="388"/>
        <end position="397"/>
    </location>
</feature>
<dbReference type="Pfam" id="PF24905">
    <property type="entry name" value="TTC3_9th"/>
    <property type="match status" value="1"/>
</dbReference>
<keyword evidence="9" id="KW-0862">Zinc</keyword>
<organism evidence="14 15">
    <name type="scientific">Pogona vitticeps</name>
    <name type="common">central bearded dragon</name>
    <dbReference type="NCBI Taxonomy" id="103695"/>
    <lineage>
        <taxon>Eukaryota</taxon>
        <taxon>Metazoa</taxon>
        <taxon>Chordata</taxon>
        <taxon>Craniata</taxon>
        <taxon>Vertebrata</taxon>
        <taxon>Euteleostomi</taxon>
        <taxon>Lepidosauria</taxon>
        <taxon>Squamata</taxon>
        <taxon>Bifurcata</taxon>
        <taxon>Unidentata</taxon>
        <taxon>Episquamata</taxon>
        <taxon>Toxicofera</taxon>
        <taxon>Iguania</taxon>
        <taxon>Acrodonta</taxon>
        <taxon>Agamidae</taxon>
        <taxon>Amphibolurinae</taxon>
        <taxon>Pogona</taxon>
    </lineage>
</organism>
<sequence>MENSTFEDFHRITFYSTYIRPCCELARAQFVKCSSKTYNSGDICKRWCSKPVDELRRYCDVIKICTFRPLLFVPQCNPTNSCYDLSDCQFGELNLEKLYQIETLEDVTDIAKKFANDPVFINGILKIGTEIDNRIYSIGEALDWVKFADDIGVLQKLEKLGDYCWPFLEIFFAEYKCYISKVALDDYNIIEAFESQYCESCIKKSEDMKKEGNEAFAKEKFDTAVTFYTTAIDMWPENHLLYGNRALCFLRTGQYKKALYDAKRSVILKPNWPKGHYRFCDALSLLGQHARALQANEKGQELCKDSPEGIKDLIQQHEKLKKQMEEIKSVKQNKHRIKKPVIQKNFSESTSSNTQESKKFEHEKKKQPDLPYHLYQQKQTKVTGNTGTKEKKDRPLDSHLGLNENPRKPRNRVDDSEKIRNQLYFKNDSQKGLEEQNNPCGTMQQVDMVRSLEILKTHIQSGCTSLTDQCFHSAEKSFAFLLNILDPSQLQQVNLAIIDYVVITYGYAIALLGIGQPAELTKAKNYFNNIIEQYQEVRFDCLAHYGIGKVYLRQNWFSDALDHFMKSKIMVSHKIVPGVLTWPTTSIVIEETRTEKLQIILEDCIEQCKFPPNPDAVCRYQQCQAPKINIYFNDPDFKGFIRIACCEQCIVEFHVSCWKKLKAIRYSDKNDKDILQELCFTPDCKGLISKIVVFHSSGLVKCEFEHKIKTKNLPKPIVKQKCSSFRKLERKQERKLKRFMKQDEVKLAEGETYYREYCPAKDDIHKGRVQNCFPSDPVLQLIVQHASNILTGVRDAFKLLNELLSWWVLSEEDCALFSSSSGSSTEVMDRIINFLIVKNDRVKTRIFIHVLSEFEEVDPKLHDWVNLLNNKGLKATNVFFTEYGINLIPVDFNLITVLWNEKYGIKLGKMFTCTSEDMFEILNYLYELSAMEVRCLLWLIEENRENFPFFHQYLDDYFDNWDHPFTIIKKEETEATSNNAIRVKNRIRKKTKKSKPILVVSGGISTRACEEDNIFSEETTPYFSQILEEHDPLEIDYPFLVEEYEHFPADTCEIPMEEMLESLHFVTSGDFIGSIKHAVVTEDENEKDNSACLDSQENSSESKPRLNPAAKEFKPTSYIYEPYVPVSSDTVPSNVEESMTTNHFSLSPFVSTYSLSSQTSDTIVTSFTVPKVPLPSVTPENNSVFLNTVSSEYQDERTLPMIPEIPLVPDISEQSNYKCTSYNVSLHTDHTDQVVLGNTGNLVASDEMKVFQSLQDIPVNFDNQPSENILELVENHTKETGCGSDIEIKTENKLVGRSNPRSRMIAVQANQELTDKGVNTLPLHPYETQPGDMLRMEKEHQVLQEQLKEASEKYEQLKCRSSKETSDLEEKLLLLVEGNKLSKRELDWFHQNVEMEIKKWQQEKKEHQEELKARRNKVKKLTETNEIYVRNIDEKDKQYKLYLDEFLESSNKFENEKVKMETLTQKSHDDHEECVKRAVAAEVSVLENWKESELYKLHRRATQAEANLKYLKFMTSQSAMPQSKQQIDAWETFISNIKEEIRKIENEFDKRICMVKNGALLNSISAVEIAELQPPDSLSSVAHERPLISDPAILMYSSGAPLPIVSTTNDDSSLLSAVNVYTGNSSSRSLLSNKDLEEASSECRGMSLSDHVCLPQSPKNCRRYQATQLQDSSQEEPPPPAVLDHIKSISKPRLPKTSENIIDQLRTIFPSHTRTDLENFIKEVKVKSKNKLSGGDLLCRVTEFILDHPKKKKGSSSGNIDNPAPTASRQNGSQTQPALKMTEQKMPNLPKSKLANENTKKTLTPPLVPIPWKTVGGTSKSKWKKSSDSTDNDPCVICHEELNSEQLHVLDCGHRFHKLCIGPWIKEHNTCPTCRHHILLPEDYPELPRRNKIT</sequence>
<proteinExistence type="predicted"/>
<dbReference type="InterPro" id="IPR001841">
    <property type="entry name" value="Znf_RING"/>
</dbReference>
<evidence type="ECO:0000256" key="5">
    <source>
        <dbReference type="ARBA" id="ARBA00022490"/>
    </source>
</evidence>
<evidence type="ECO:0000256" key="4">
    <source>
        <dbReference type="ARBA" id="ARBA00012483"/>
    </source>
</evidence>
<dbReference type="InterPro" id="IPR043866">
    <property type="entry name" value="TTC3/DZIP3_dom"/>
</dbReference>
<dbReference type="SUPFAM" id="SSF57850">
    <property type="entry name" value="RING/U-box"/>
    <property type="match status" value="1"/>
</dbReference>
<feature type="compositionally biased region" description="Polar residues" evidence="12">
    <location>
        <begin position="1755"/>
        <end position="1777"/>
    </location>
</feature>
<evidence type="ECO:0000256" key="8">
    <source>
        <dbReference type="ARBA" id="ARBA00022771"/>
    </source>
</evidence>
<feature type="compositionally biased region" description="Polar residues" evidence="12">
    <location>
        <begin position="344"/>
        <end position="355"/>
    </location>
</feature>
<dbReference type="InterPro" id="IPR056870">
    <property type="entry name" value="TTC3/DZIP3/RBM44-like_helical"/>
</dbReference>
<feature type="compositionally biased region" description="Basic residues" evidence="12">
    <location>
        <begin position="331"/>
        <end position="341"/>
    </location>
</feature>
<evidence type="ECO:0000256" key="1">
    <source>
        <dbReference type="ARBA" id="ARBA00000900"/>
    </source>
</evidence>
<name>A0ABM5FXV1_9SAUR</name>
<dbReference type="InterPro" id="IPR011990">
    <property type="entry name" value="TPR-like_helical_dom_sf"/>
</dbReference>
<evidence type="ECO:0000256" key="10">
    <source>
        <dbReference type="PROSITE-ProRule" id="PRU00175"/>
    </source>
</evidence>
<evidence type="ECO:0000256" key="2">
    <source>
        <dbReference type="ARBA" id="ARBA00004496"/>
    </source>
</evidence>
<dbReference type="SUPFAM" id="SSF48452">
    <property type="entry name" value="TPR-like"/>
    <property type="match status" value="1"/>
</dbReference>
<comment type="subcellular location">
    <subcellularLocation>
        <location evidence="2">Cytoplasm</location>
    </subcellularLocation>
</comment>
<comment type="pathway">
    <text evidence="3">Protein modification; protein ubiquitination.</text>
</comment>
<dbReference type="SMART" id="SM00184">
    <property type="entry name" value="RING"/>
    <property type="match status" value="1"/>
</dbReference>
<dbReference type="PANTHER" id="PTHR17550:SF4">
    <property type="entry name" value="E3 UBIQUITIN-PROTEIN LIGASE TTC3"/>
    <property type="match status" value="1"/>
</dbReference>
<keyword evidence="6" id="KW-0808">Transferase</keyword>
<gene>
    <name evidence="15" type="primary">TTC3</name>
</gene>
<protein>
    <recommendedName>
        <fullName evidence="4">RING-type E3 ubiquitin transferase</fullName>
        <ecNumber evidence="4">2.3.2.27</ecNumber>
    </recommendedName>
</protein>
<evidence type="ECO:0000313" key="14">
    <source>
        <dbReference type="Proteomes" id="UP001652642"/>
    </source>
</evidence>
<reference evidence="15" key="1">
    <citation type="submission" date="2025-08" db="UniProtKB">
        <authorList>
            <consortium name="RefSeq"/>
        </authorList>
    </citation>
    <scope>IDENTIFICATION</scope>
</reference>
<dbReference type="InterPro" id="IPR011029">
    <property type="entry name" value="DEATH-like_dom_sf"/>
</dbReference>
<dbReference type="PROSITE" id="PS50089">
    <property type="entry name" value="ZF_RING_2"/>
    <property type="match status" value="1"/>
</dbReference>
<evidence type="ECO:0000313" key="15">
    <source>
        <dbReference type="RefSeq" id="XP_072850226.1"/>
    </source>
</evidence>
<feature type="compositionally biased region" description="Polar residues" evidence="12">
    <location>
        <begin position="376"/>
        <end position="387"/>
    </location>
</feature>
<dbReference type="Pfam" id="PF24525">
    <property type="entry name" value="TTC3"/>
    <property type="match status" value="1"/>
</dbReference>
<dbReference type="InterPro" id="IPR058209">
    <property type="entry name" value="TPR_BSK1_C"/>
</dbReference>
<feature type="region of interest" description="Disordered" evidence="12">
    <location>
        <begin position="1664"/>
        <end position="1697"/>
    </location>
</feature>
<comment type="catalytic activity">
    <reaction evidence="1">
        <text>S-ubiquitinyl-[E2 ubiquitin-conjugating enzyme]-L-cysteine + [acceptor protein]-L-lysine = [E2 ubiquitin-conjugating enzyme]-L-cysteine + N(6)-ubiquitinyl-[acceptor protein]-L-lysine.</text>
        <dbReference type="EC" id="2.3.2.27"/>
    </reaction>
</comment>
<keyword evidence="8 10" id="KW-0863">Zinc-finger</keyword>
<dbReference type="InterPro" id="IPR056871">
    <property type="entry name" value="WH_TTC3"/>
</dbReference>
<feature type="region of interest" description="Disordered" evidence="12">
    <location>
        <begin position="1749"/>
        <end position="1811"/>
    </location>
</feature>
<feature type="region of interest" description="Disordered" evidence="12">
    <location>
        <begin position="1086"/>
        <end position="1108"/>
    </location>
</feature>
<evidence type="ECO:0000256" key="12">
    <source>
        <dbReference type="SAM" id="MobiDB-lite"/>
    </source>
</evidence>